<evidence type="ECO:0000313" key="5">
    <source>
        <dbReference type="Proteomes" id="UP000321389"/>
    </source>
</evidence>
<evidence type="ECO:0000259" key="3">
    <source>
        <dbReference type="Pfam" id="PF01471"/>
    </source>
</evidence>
<keyword evidence="1" id="KW-0175">Coiled coil</keyword>
<gene>
    <name evidence="4" type="ORF">FQ775_07705</name>
</gene>
<proteinExistence type="predicted"/>
<feature type="compositionally biased region" description="Basic and acidic residues" evidence="2">
    <location>
        <begin position="696"/>
        <end position="711"/>
    </location>
</feature>
<dbReference type="InterPro" id="IPR036365">
    <property type="entry name" value="PGBD-like_sf"/>
</dbReference>
<organism evidence="4 5">
    <name type="scientific">Nitratireductor mangrovi</name>
    <dbReference type="NCBI Taxonomy" id="2599600"/>
    <lineage>
        <taxon>Bacteria</taxon>
        <taxon>Pseudomonadati</taxon>
        <taxon>Pseudomonadota</taxon>
        <taxon>Alphaproteobacteria</taxon>
        <taxon>Hyphomicrobiales</taxon>
        <taxon>Phyllobacteriaceae</taxon>
        <taxon>Nitratireductor</taxon>
    </lineage>
</organism>
<feature type="domain" description="Peptidoglycan binding-like" evidence="3">
    <location>
        <begin position="1163"/>
        <end position="1217"/>
    </location>
</feature>
<dbReference type="RefSeq" id="WP_146298919.1">
    <property type="nucleotide sequence ID" value="NZ_CP042301.2"/>
</dbReference>
<feature type="compositionally biased region" description="Basic and acidic residues" evidence="2">
    <location>
        <begin position="21"/>
        <end position="49"/>
    </location>
</feature>
<reference evidence="4" key="1">
    <citation type="submission" date="2020-04" db="EMBL/GenBank/DDBJ databases">
        <title>Nitratireductor sp. nov. isolated from mangrove soil.</title>
        <authorList>
            <person name="Ye Y."/>
        </authorList>
    </citation>
    <scope>NUCLEOTIDE SEQUENCE</scope>
    <source>
        <strain evidence="4">SY7</strain>
    </source>
</reference>
<dbReference type="KEGG" id="niy:FQ775_07705"/>
<dbReference type="PANTHER" id="PTHR43628:SF1">
    <property type="entry name" value="CHITIN SYNTHASE REGULATORY FACTOR 2-RELATED"/>
    <property type="match status" value="1"/>
</dbReference>
<feature type="coiled-coil region" evidence="1">
    <location>
        <begin position="275"/>
        <end position="322"/>
    </location>
</feature>
<dbReference type="InterPro" id="IPR036366">
    <property type="entry name" value="PGBDSf"/>
</dbReference>
<accession>A0A5B8KXF3</accession>
<feature type="compositionally biased region" description="Basic and acidic residues" evidence="2">
    <location>
        <begin position="72"/>
        <end position="86"/>
    </location>
</feature>
<dbReference type="InterPro" id="IPR006597">
    <property type="entry name" value="Sel1-like"/>
</dbReference>
<dbReference type="Gene3D" id="1.10.101.10">
    <property type="entry name" value="PGBD-like superfamily/PGBD"/>
    <property type="match status" value="1"/>
</dbReference>
<protein>
    <submittedName>
        <fullName evidence="4">Peptidoglycan-binding protein</fullName>
    </submittedName>
</protein>
<feature type="compositionally biased region" description="Low complexity" evidence="2">
    <location>
        <begin position="657"/>
        <end position="667"/>
    </location>
</feature>
<name>A0A5B8KXF3_9HYPH</name>
<dbReference type="InterPro" id="IPR002477">
    <property type="entry name" value="Peptidoglycan-bd-like"/>
</dbReference>
<feature type="region of interest" description="Disordered" evidence="2">
    <location>
        <begin position="628"/>
        <end position="766"/>
    </location>
</feature>
<dbReference type="Pfam" id="PF08238">
    <property type="entry name" value="Sel1"/>
    <property type="match status" value="4"/>
</dbReference>
<dbReference type="Pfam" id="PF01471">
    <property type="entry name" value="PG_binding_1"/>
    <property type="match status" value="1"/>
</dbReference>
<dbReference type="Gene3D" id="1.25.40.10">
    <property type="entry name" value="Tetratricopeptide repeat domain"/>
    <property type="match status" value="1"/>
</dbReference>
<sequence>MSSNRSYLETLNTGRQRRPRTAIEDLNRTLDDLESRFAPPRTEREDHHGSSGADMRSRRARRLASGTSMERSYGDDAEMRGYRREPAVQPRPYPWEQDRRGREANADIAGELKALREELHRQISGDLGQEFETLRHKIDTLSTRHGSAGGQELMAELERLSDSIHTMANHSDDRGIGMLRLELEQVRETLSELAREDTVRSMDERWQSLQHRASGAKADPAVEALAERLDKINDAVNALPESLSLRSLEDKVRTLAGAVESFAGGRHASGDDKKLESLEARLDEISRAIAAASSGPLDHGPLERIEARIAALTEQIGESDSLPDELFERLNQLSDRIEDVARRVSLPERAIEDLAGHVADIAAKLESGVSGRRDGAIIDSLERRFSELANLLEERQLHAAAEGKALFSELDRRLEDLNARFATQQPGGAGSDPELLRALDEKFADLSERIDNRPVQSPGLTADLERRLAEISSRLDSSSGKVSDIDPKLIRSLESQLADLTAHLSRPANASEGLDSLAPRLDDIEKSLADQRDAIISAAREAAENAVRTLGTDGIPDEDAAALAGDLKTLEGLFRKSDDRNSRTFEAIHDTLLKVVDRLGALETRPARTSESKISVASAPPIAPEAFEPAQEEPAPAVPAGKASLLGGLTRNNRSPAEAAAEAAEAAVKSSPRDEEPASAGKKSMLGGLARALTGRKADAEHATSDKKRVSEPVMSNEASLDEPLDPPAEDKPLDPGSGAPNLNAIMKRVRDERAQGASKADPGAAKADFIAAARRAAQAAAAEADSFKRGSEKGGSSRKFGAGEFLRAKRKPILMAAAAIMMALAGLQLGKAFFGGGEMTAADGTSADGLPPLVASAPSEPEELTVETMDEPAAPVRVIDNASEAPARADMAPEPATEIADEGEDATDTDGEMTLADPIEAVPGTDEPMVEAMETSYEPAPVEAGPIALREAADSGDPRAMFEIGSRYADGRGVTADLAKAATWYERAAEMGLAPAQYRIGNLYEKGVGVERDLGKAKTWYQMAADQGNASAMHNLAVLFAMGGDGVRDNDSAARWFVKAAELGVKDSQFNLGILSAKGLGVPQSLEESYKWFALVAKAGDKDAASKRDEVAKALRPEQLAKARAATDLWKPKPVVEEANTVDIPETWRESEATTAGIDMKQAIRNIQAILNKNGYDAGPADGIMGDRTKTAIAQFQNDNGMDATGEIDERLVRALLEKK</sequence>
<evidence type="ECO:0000313" key="4">
    <source>
        <dbReference type="EMBL" id="QDZ00271.1"/>
    </source>
</evidence>
<dbReference type="SUPFAM" id="SSF47090">
    <property type="entry name" value="PGBD-like"/>
    <property type="match status" value="1"/>
</dbReference>
<feature type="compositionally biased region" description="Polar residues" evidence="2">
    <location>
        <begin position="1"/>
        <end position="14"/>
    </location>
</feature>
<dbReference type="EMBL" id="CP042301">
    <property type="protein sequence ID" value="QDZ00271.1"/>
    <property type="molecule type" value="Genomic_DNA"/>
</dbReference>
<feature type="compositionally biased region" description="Low complexity" evidence="2">
    <location>
        <begin position="628"/>
        <end position="640"/>
    </location>
</feature>
<feature type="region of interest" description="Disordered" evidence="2">
    <location>
        <begin position="1"/>
        <end position="101"/>
    </location>
</feature>
<keyword evidence="5" id="KW-1185">Reference proteome</keyword>
<feature type="region of interest" description="Disordered" evidence="2">
    <location>
        <begin position="885"/>
        <end position="912"/>
    </location>
</feature>
<dbReference type="AlphaFoldDB" id="A0A5B8KXF3"/>
<dbReference type="InterPro" id="IPR011990">
    <property type="entry name" value="TPR-like_helical_dom_sf"/>
</dbReference>
<dbReference type="SUPFAM" id="SSF81901">
    <property type="entry name" value="HCP-like"/>
    <property type="match status" value="1"/>
</dbReference>
<evidence type="ECO:0000256" key="2">
    <source>
        <dbReference type="SAM" id="MobiDB-lite"/>
    </source>
</evidence>
<dbReference type="OrthoDB" id="5295703at2"/>
<dbReference type="PANTHER" id="PTHR43628">
    <property type="entry name" value="ACTIVATOR OF C KINASE PROTEIN 1-RELATED"/>
    <property type="match status" value="1"/>
</dbReference>
<dbReference type="Proteomes" id="UP000321389">
    <property type="component" value="Chromosome"/>
</dbReference>
<feature type="compositionally biased region" description="Acidic residues" evidence="2">
    <location>
        <begin position="900"/>
        <end position="912"/>
    </location>
</feature>
<dbReference type="SMART" id="SM00671">
    <property type="entry name" value="SEL1"/>
    <property type="match status" value="4"/>
</dbReference>
<dbReference type="InterPro" id="IPR052945">
    <property type="entry name" value="Mitotic_Regulator"/>
</dbReference>
<evidence type="ECO:0000256" key="1">
    <source>
        <dbReference type="SAM" id="Coils"/>
    </source>
</evidence>